<organism evidence="3 4">
    <name type="scientific">Chironomus riparius</name>
    <dbReference type="NCBI Taxonomy" id="315576"/>
    <lineage>
        <taxon>Eukaryota</taxon>
        <taxon>Metazoa</taxon>
        <taxon>Ecdysozoa</taxon>
        <taxon>Arthropoda</taxon>
        <taxon>Hexapoda</taxon>
        <taxon>Insecta</taxon>
        <taxon>Pterygota</taxon>
        <taxon>Neoptera</taxon>
        <taxon>Endopterygota</taxon>
        <taxon>Diptera</taxon>
        <taxon>Nematocera</taxon>
        <taxon>Chironomoidea</taxon>
        <taxon>Chironomidae</taxon>
        <taxon>Chironominae</taxon>
        <taxon>Chironomus</taxon>
    </lineage>
</organism>
<feature type="compositionally biased region" description="Acidic residues" evidence="1">
    <location>
        <begin position="509"/>
        <end position="521"/>
    </location>
</feature>
<dbReference type="Proteomes" id="UP001153620">
    <property type="component" value="Chromosome 4"/>
</dbReference>
<feature type="region of interest" description="Disordered" evidence="1">
    <location>
        <begin position="509"/>
        <end position="535"/>
    </location>
</feature>
<dbReference type="Gene3D" id="3.80.10.10">
    <property type="entry name" value="Ribonuclease Inhibitor"/>
    <property type="match status" value="1"/>
</dbReference>
<reference evidence="3" key="1">
    <citation type="submission" date="2022-01" db="EMBL/GenBank/DDBJ databases">
        <authorList>
            <person name="King R."/>
        </authorList>
    </citation>
    <scope>NUCLEOTIDE SEQUENCE</scope>
</reference>
<dbReference type="EMBL" id="OU895880">
    <property type="protein sequence ID" value="CAG9811279.1"/>
    <property type="molecule type" value="Genomic_DNA"/>
</dbReference>
<dbReference type="SUPFAM" id="SSF81383">
    <property type="entry name" value="F-box domain"/>
    <property type="match status" value="1"/>
</dbReference>
<evidence type="ECO:0000259" key="2">
    <source>
        <dbReference type="PROSITE" id="PS50181"/>
    </source>
</evidence>
<sequence length="931" mass="107216">MENLPSEILLHIFDLLDSETLRNVAVLCSRFQSLIHNSNHIMAKFRACINLSNLNIAKKTLSDMPYRKFDIFASSYFTRMSLGRFEGKINSIIGQHTENIENLRLYDSTTGLASKILVNLENLTHLCIERIQKSLIEEDDALFSITLPNLKILEVDGVDSYLKCLRCPKIETLIYRNVDSPMTNQNAVSRSLNNFFKRSRTLKDFTMFGAVPNFETEKFEFKLQKLKFTNYATNVDETEDSPMMKLLKSQKDNIRDLTVTEYVTQDILGIAINEMKNLEKLKLDLDKIFAEPRNLRMNFKLKKLEIINLPNFHEHVLKIIKNCPNVEILKFLCFIPGMVLSDVSSSMKNLQILTFESTENVDLSKIAFNNLKKLSIWELSNQDQLITIFRVCSASANLTELEIVNITYELTSVEVDILIKICKNVEILKLHGHMDYDDPINMVFYGNQTKLRLLVLDIFVDEERLELVQMLHDTKIQCIVPDAVNAYRYYTDKRGPSCDYLDQISVDDLESESSDDDSEDLSSERSENSDGCPESEDFSDFYDQNLTSCDENFSDCSNTDTSCSQCCNGSIGFERAFRGINGYEGEQVVPNNSRNDQLFPRVAEYDQELSNNENHISSTLTSYFSKLLYQKPEISYFKQLQHPVHDVGNSIYYGMHMNLTLYYFDVIFPQIKASSCPTSYPKVEVPERLDNENPNHRKRLVYDPDNDLYFMMNINIAYHHFNNHFGEKEDPNAWKFRYYSKRLRREVQIMEVDQNLANTAEQVGLNNELSNAEDEEGDVEMEIDADDEQEIGEDYQEDSQVSESDDESQEGFSSSNNQESSPRSQFQIIQIESLFDMSDENDDLGSNQDPSTNNDESDQNSSNSEDPLHIDDQQNLSSQDENSDSSSISEGDMQVEIAIHKRPREDDEGISSEEDIFIEIIEGKKKIRKTC</sequence>
<accession>A0A9N9WYK7</accession>
<feature type="region of interest" description="Disordered" evidence="1">
    <location>
        <begin position="793"/>
        <end position="824"/>
    </location>
</feature>
<dbReference type="Pfam" id="PF12937">
    <property type="entry name" value="F-box-like"/>
    <property type="match status" value="1"/>
</dbReference>
<dbReference type="OrthoDB" id="10643605at2759"/>
<dbReference type="AlphaFoldDB" id="A0A9N9WYK7"/>
<dbReference type="SMART" id="SM00256">
    <property type="entry name" value="FBOX"/>
    <property type="match status" value="1"/>
</dbReference>
<dbReference type="SUPFAM" id="SSF52047">
    <property type="entry name" value="RNI-like"/>
    <property type="match status" value="1"/>
</dbReference>
<feature type="domain" description="F-box" evidence="2">
    <location>
        <begin position="1"/>
        <end position="45"/>
    </location>
</feature>
<dbReference type="Gene3D" id="1.20.1280.50">
    <property type="match status" value="1"/>
</dbReference>
<keyword evidence="4" id="KW-1185">Reference proteome</keyword>
<feature type="region of interest" description="Disordered" evidence="1">
    <location>
        <begin position="838"/>
        <end position="912"/>
    </location>
</feature>
<protein>
    <recommendedName>
        <fullName evidence="2">F-box domain-containing protein</fullName>
    </recommendedName>
</protein>
<evidence type="ECO:0000256" key="1">
    <source>
        <dbReference type="SAM" id="MobiDB-lite"/>
    </source>
</evidence>
<dbReference type="InterPro" id="IPR032675">
    <property type="entry name" value="LRR_dom_sf"/>
</dbReference>
<gene>
    <name evidence="3" type="ORF">CHIRRI_LOCUS14088</name>
</gene>
<evidence type="ECO:0000313" key="4">
    <source>
        <dbReference type="Proteomes" id="UP001153620"/>
    </source>
</evidence>
<name>A0A9N9WYK7_9DIPT</name>
<dbReference type="CDD" id="cd09917">
    <property type="entry name" value="F-box_SF"/>
    <property type="match status" value="1"/>
</dbReference>
<evidence type="ECO:0000313" key="3">
    <source>
        <dbReference type="EMBL" id="CAG9811279.1"/>
    </source>
</evidence>
<feature type="compositionally biased region" description="Low complexity" evidence="1">
    <location>
        <begin position="810"/>
        <end position="824"/>
    </location>
</feature>
<feature type="compositionally biased region" description="Low complexity" evidence="1">
    <location>
        <begin position="873"/>
        <end position="890"/>
    </location>
</feature>
<reference evidence="3" key="2">
    <citation type="submission" date="2022-10" db="EMBL/GenBank/DDBJ databases">
        <authorList>
            <consortium name="ENA_rothamsted_submissions"/>
            <consortium name="culmorum"/>
            <person name="King R."/>
        </authorList>
    </citation>
    <scope>NUCLEOTIDE SEQUENCE</scope>
</reference>
<dbReference type="PROSITE" id="PS50181">
    <property type="entry name" value="FBOX"/>
    <property type="match status" value="1"/>
</dbReference>
<dbReference type="InterPro" id="IPR001810">
    <property type="entry name" value="F-box_dom"/>
</dbReference>
<proteinExistence type="predicted"/>
<dbReference type="InterPro" id="IPR036047">
    <property type="entry name" value="F-box-like_dom_sf"/>
</dbReference>